<dbReference type="Proteomes" id="UP001580407">
    <property type="component" value="Unassembled WGS sequence"/>
</dbReference>
<evidence type="ECO:0000313" key="5">
    <source>
        <dbReference type="EMBL" id="MFB5682558.1"/>
    </source>
</evidence>
<feature type="transmembrane region" description="Helical" evidence="4">
    <location>
        <begin position="178"/>
        <end position="197"/>
    </location>
</feature>
<dbReference type="RefSeq" id="WP_375526313.1">
    <property type="nucleotide sequence ID" value="NZ_JBHILM010000018.1"/>
</dbReference>
<evidence type="ECO:0008006" key="7">
    <source>
        <dbReference type="Google" id="ProtNLM"/>
    </source>
</evidence>
<feature type="region of interest" description="Disordered" evidence="3">
    <location>
        <begin position="145"/>
        <end position="174"/>
    </location>
</feature>
<keyword evidence="4" id="KW-0472">Membrane</keyword>
<dbReference type="InterPro" id="IPR008993">
    <property type="entry name" value="TIMP-like_OB-fold"/>
</dbReference>
<evidence type="ECO:0000313" key="6">
    <source>
        <dbReference type="Proteomes" id="UP001580407"/>
    </source>
</evidence>
<organism evidence="5 6">
    <name type="scientific">Paenibacillus terreus</name>
    <dbReference type="NCBI Taxonomy" id="1387834"/>
    <lineage>
        <taxon>Bacteria</taxon>
        <taxon>Bacillati</taxon>
        <taxon>Bacillota</taxon>
        <taxon>Bacilli</taxon>
        <taxon>Bacillales</taxon>
        <taxon>Paenibacillaceae</taxon>
        <taxon>Paenibacillus</taxon>
    </lineage>
</organism>
<dbReference type="SUPFAM" id="SSF50242">
    <property type="entry name" value="TIMP-like"/>
    <property type="match status" value="1"/>
</dbReference>
<evidence type="ECO:0000256" key="1">
    <source>
        <dbReference type="ARBA" id="ARBA00004613"/>
    </source>
</evidence>
<comment type="subcellular location">
    <subcellularLocation>
        <location evidence="1">Secreted</location>
    </subcellularLocation>
</comment>
<reference evidence="5 6" key="1">
    <citation type="submission" date="2024-09" db="EMBL/GenBank/DDBJ databases">
        <authorList>
            <person name="Ruan L."/>
        </authorList>
    </citation>
    <scope>NUCLEOTIDE SEQUENCE [LARGE SCALE GENOMIC DNA]</scope>
    <source>
        <strain evidence="5 6">D33</strain>
    </source>
</reference>
<gene>
    <name evidence="5" type="ORF">ACE3NQ_16650</name>
</gene>
<proteinExistence type="predicted"/>
<evidence type="ECO:0000256" key="3">
    <source>
        <dbReference type="SAM" id="MobiDB-lite"/>
    </source>
</evidence>
<dbReference type="InterPro" id="IPR001820">
    <property type="entry name" value="TIMP"/>
</dbReference>
<sequence>MSKVWRKPLLALLGATVILSMLLVAKPSVVYACSCAEPPSPEEARAQSTAVFSGKAVSLKQRTALIVSSGDPVKVTFQVNRVWKGNIGSTTVVTTAMSSESCGYEFTEGQQYLVYARNDQFSGVLRTTLCDRTVLLSEAAGDLQELGPSSLPTGQKNAASPLPETPPPATPNKSTTHWAVSGLIIIVGLTAVFLYRVRTPRN</sequence>
<name>A0ABV5BA28_9BACL</name>
<dbReference type="EMBL" id="JBHILM010000018">
    <property type="protein sequence ID" value="MFB5682558.1"/>
    <property type="molecule type" value="Genomic_DNA"/>
</dbReference>
<keyword evidence="4" id="KW-1133">Transmembrane helix</keyword>
<comment type="caution">
    <text evidence="5">The sequence shown here is derived from an EMBL/GenBank/DDBJ whole genome shotgun (WGS) entry which is preliminary data.</text>
</comment>
<keyword evidence="2" id="KW-0964">Secreted</keyword>
<evidence type="ECO:0000256" key="4">
    <source>
        <dbReference type="SAM" id="Phobius"/>
    </source>
</evidence>
<keyword evidence="4" id="KW-0812">Transmembrane</keyword>
<evidence type="ECO:0000256" key="2">
    <source>
        <dbReference type="ARBA" id="ARBA00022525"/>
    </source>
</evidence>
<accession>A0ABV5BA28</accession>
<keyword evidence="6" id="KW-1185">Reference proteome</keyword>
<dbReference type="Gene3D" id="2.40.50.120">
    <property type="match status" value="1"/>
</dbReference>
<dbReference type="Pfam" id="PF00965">
    <property type="entry name" value="TIMP"/>
    <property type="match status" value="1"/>
</dbReference>
<protein>
    <recommendedName>
        <fullName evidence="7">Tissue inhibitor of metalloproteinase</fullName>
    </recommendedName>
</protein>